<dbReference type="PANTHER" id="PTHR10587:SF125">
    <property type="entry name" value="POLYSACCHARIDE DEACETYLASE YHEN-RELATED"/>
    <property type="match status" value="1"/>
</dbReference>
<evidence type="ECO:0000259" key="3">
    <source>
        <dbReference type="PROSITE" id="PS51677"/>
    </source>
</evidence>
<dbReference type="CDD" id="cd10944">
    <property type="entry name" value="CE4_SmPgdA_like"/>
    <property type="match status" value="1"/>
</dbReference>
<feature type="transmembrane region" description="Helical" evidence="2">
    <location>
        <begin position="21"/>
        <end position="42"/>
    </location>
</feature>
<feature type="region of interest" description="Disordered" evidence="1">
    <location>
        <begin position="51"/>
        <end position="116"/>
    </location>
</feature>
<reference evidence="4 5" key="1">
    <citation type="journal article" date="2018" name="J. Microbiol.">
        <title>Bacillus spongiae sp. nov., isolated from sponge of Jeju Island.</title>
        <authorList>
            <person name="Lee G.E."/>
            <person name="Im W.T."/>
            <person name="Park J.S."/>
        </authorList>
    </citation>
    <scope>NUCLEOTIDE SEQUENCE [LARGE SCALE GENOMIC DNA]</scope>
    <source>
        <strain evidence="4 5">135PIL107-10</strain>
    </source>
</reference>
<feature type="compositionally biased region" description="Basic and acidic residues" evidence="1">
    <location>
        <begin position="55"/>
        <end position="83"/>
    </location>
</feature>
<protein>
    <submittedName>
        <fullName evidence="4">Polysaccharide deacetylase family protein</fullName>
        <ecNumber evidence="4">3.-.-.-</ecNumber>
    </submittedName>
</protein>
<dbReference type="InterPro" id="IPR011330">
    <property type="entry name" value="Glyco_hydro/deAcase_b/a-brl"/>
</dbReference>
<dbReference type="GO" id="GO:0016787">
    <property type="term" value="F:hydrolase activity"/>
    <property type="evidence" value="ECO:0007669"/>
    <property type="project" value="UniProtKB-KW"/>
</dbReference>
<dbReference type="PROSITE" id="PS51677">
    <property type="entry name" value="NODB"/>
    <property type="match status" value="1"/>
</dbReference>
<evidence type="ECO:0000313" key="5">
    <source>
        <dbReference type="Proteomes" id="UP001312865"/>
    </source>
</evidence>
<keyword evidence="2" id="KW-0472">Membrane</keyword>
<dbReference type="PANTHER" id="PTHR10587">
    <property type="entry name" value="GLYCOSYL TRANSFERASE-RELATED"/>
    <property type="match status" value="1"/>
</dbReference>
<accession>A0ABU8HIC6</accession>
<evidence type="ECO:0000313" key="4">
    <source>
        <dbReference type="EMBL" id="MEI5909032.1"/>
    </source>
</evidence>
<comment type="caution">
    <text evidence="4">The sequence shown here is derived from an EMBL/GenBank/DDBJ whole genome shotgun (WGS) entry which is preliminary data.</text>
</comment>
<organism evidence="4 5">
    <name type="scientific">Bacillus spongiae</name>
    <dbReference type="NCBI Taxonomy" id="2683610"/>
    <lineage>
        <taxon>Bacteria</taxon>
        <taxon>Bacillati</taxon>
        <taxon>Bacillota</taxon>
        <taxon>Bacilli</taxon>
        <taxon>Bacillales</taxon>
        <taxon>Bacillaceae</taxon>
        <taxon>Bacillus</taxon>
    </lineage>
</organism>
<dbReference type="EMBL" id="JBBAXC010000018">
    <property type="protein sequence ID" value="MEI5909032.1"/>
    <property type="molecule type" value="Genomic_DNA"/>
</dbReference>
<dbReference type="Gene3D" id="3.20.20.370">
    <property type="entry name" value="Glycoside hydrolase/deacetylase"/>
    <property type="match status" value="1"/>
</dbReference>
<dbReference type="RefSeq" id="WP_336588480.1">
    <property type="nucleotide sequence ID" value="NZ_JBBAXC010000018.1"/>
</dbReference>
<dbReference type="SUPFAM" id="SSF88713">
    <property type="entry name" value="Glycoside hydrolase/deacetylase"/>
    <property type="match status" value="1"/>
</dbReference>
<keyword evidence="2" id="KW-1133">Transmembrane helix</keyword>
<name>A0ABU8HIC6_9BACI</name>
<dbReference type="Pfam" id="PF01522">
    <property type="entry name" value="Polysacc_deac_1"/>
    <property type="match status" value="1"/>
</dbReference>
<proteinExistence type="predicted"/>
<gene>
    <name evidence="4" type="ORF">WAK64_18440</name>
</gene>
<evidence type="ECO:0000256" key="2">
    <source>
        <dbReference type="SAM" id="Phobius"/>
    </source>
</evidence>
<feature type="domain" description="NodB homology" evidence="3">
    <location>
        <begin position="126"/>
        <end position="310"/>
    </location>
</feature>
<dbReference type="InterPro" id="IPR050248">
    <property type="entry name" value="Polysacc_deacetylase_ArnD"/>
</dbReference>
<dbReference type="InterPro" id="IPR002509">
    <property type="entry name" value="NODB_dom"/>
</dbReference>
<evidence type="ECO:0000256" key="1">
    <source>
        <dbReference type="SAM" id="MobiDB-lite"/>
    </source>
</evidence>
<dbReference type="Proteomes" id="UP001312865">
    <property type="component" value="Unassembled WGS sequence"/>
</dbReference>
<keyword evidence="2" id="KW-0812">Transmembrane</keyword>
<dbReference type="EC" id="3.-.-.-" evidence="4"/>
<keyword evidence="4" id="KW-0378">Hydrolase</keyword>
<feature type="compositionally biased region" description="Acidic residues" evidence="1">
    <location>
        <begin position="84"/>
        <end position="94"/>
    </location>
</feature>
<keyword evidence="5" id="KW-1185">Reference proteome</keyword>
<sequence length="322" mass="36808">MDMDKDKQGTRKKRSRSRLRHNRIVLAGMMVLLLIFSVSWILDSGEAKISNGKAAQKEEFTKERVDSVVKESSTEATVEKDDNQTDLETNDDEANTNREEDSMVSNSSEDIEDTNVEEPPVMENEKTVYITFDDGPNENTEAILEILEQYGAKATFFMVEPNMRKYSQAVKSIVAEGHSVGLHGVTHDVNKFYQSSKSAINEMLTAQSTLESITGVHSKLIRVPYGSVPNMKPEYFEAVDKEGFRLWDWNVDSEDWKFNSGEYIQNVMDQLSSFTSEKQQKVILLHEKQTTLAHLELLLQNLTKQGYRMRALTEQMKPLTFR</sequence>